<gene>
    <name evidence="1" type="ORF">LARSCL_LOCUS6198</name>
</gene>
<evidence type="ECO:0008006" key="3">
    <source>
        <dbReference type="Google" id="ProtNLM"/>
    </source>
</evidence>
<evidence type="ECO:0000313" key="2">
    <source>
        <dbReference type="Proteomes" id="UP001497382"/>
    </source>
</evidence>
<dbReference type="EMBL" id="CAXIEN010000058">
    <property type="protein sequence ID" value="CAL1272124.1"/>
    <property type="molecule type" value="Genomic_DNA"/>
</dbReference>
<name>A0AAV1ZPD1_9ARAC</name>
<proteinExistence type="predicted"/>
<sequence>MNSSMICSNHFSEDCFDQEKFGGTWLKKKMRFLQYFNHKYCN</sequence>
<organism evidence="1 2">
    <name type="scientific">Larinioides sclopetarius</name>
    <dbReference type="NCBI Taxonomy" id="280406"/>
    <lineage>
        <taxon>Eukaryota</taxon>
        <taxon>Metazoa</taxon>
        <taxon>Ecdysozoa</taxon>
        <taxon>Arthropoda</taxon>
        <taxon>Chelicerata</taxon>
        <taxon>Arachnida</taxon>
        <taxon>Araneae</taxon>
        <taxon>Araneomorphae</taxon>
        <taxon>Entelegynae</taxon>
        <taxon>Araneoidea</taxon>
        <taxon>Araneidae</taxon>
        <taxon>Larinioides</taxon>
    </lineage>
</organism>
<keyword evidence="2" id="KW-1185">Reference proteome</keyword>
<comment type="caution">
    <text evidence="1">The sequence shown here is derived from an EMBL/GenBank/DDBJ whole genome shotgun (WGS) entry which is preliminary data.</text>
</comment>
<dbReference type="AlphaFoldDB" id="A0AAV1ZPD1"/>
<evidence type="ECO:0000313" key="1">
    <source>
        <dbReference type="EMBL" id="CAL1272124.1"/>
    </source>
</evidence>
<reference evidence="1 2" key="1">
    <citation type="submission" date="2024-04" db="EMBL/GenBank/DDBJ databases">
        <authorList>
            <person name="Rising A."/>
            <person name="Reimegard J."/>
            <person name="Sonavane S."/>
            <person name="Akerstrom W."/>
            <person name="Nylinder S."/>
            <person name="Hedman E."/>
            <person name="Kallberg Y."/>
        </authorList>
    </citation>
    <scope>NUCLEOTIDE SEQUENCE [LARGE SCALE GENOMIC DNA]</scope>
</reference>
<protein>
    <recommendedName>
        <fullName evidence="3">THAP-type domain-containing protein</fullName>
    </recommendedName>
</protein>
<dbReference type="Proteomes" id="UP001497382">
    <property type="component" value="Unassembled WGS sequence"/>
</dbReference>
<accession>A0AAV1ZPD1</accession>